<proteinExistence type="predicted"/>
<protein>
    <submittedName>
        <fullName evidence="1">23654_t:CDS:1</fullName>
    </submittedName>
</protein>
<sequence length="63" mass="6895">IILSVLLPTDKDNLIFQRSGKGAGGIRIWVDPNSQENMQLITDLIAVVKNFGFDGVGLIDIVR</sequence>
<gene>
    <name evidence="1" type="ORF">GMARGA_LOCUS28779</name>
</gene>
<evidence type="ECO:0000313" key="1">
    <source>
        <dbReference type="EMBL" id="CAG8825196.1"/>
    </source>
</evidence>
<organism evidence="1 2">
    <name type="scientific">Gigaspora margarita</name>
    <dbReference type="NCBI Taxonomy" id="4874"/>
    <lineage>
        <taxon>Eukaryota</taxon>
        <taxon>Fungi</taxon>
        <taxon>Fungi incertae sedis</taxon>
        <taxon>Mucoromycota</taxon>
        <taxon>Glomeromycotina</taxon>
        <taxon>Glomeromycetes</taxon>
        <taxon>Diversisporales</taxon>
        <taxon>Gigasporaceae</taxon>
        <taxon>Gigaspora</taxon>
    </lineage>
</organism>
<accession>A0ABN7WAZ4</accession>
<dbReference type="EMBL" id="CAJVQB010037442">
    <property type="protein sequence ID" value="CAG8825196.1"/>
    <property type="molecule type" value="Genomic_DNA"/>
</dbReference>
<feature type="non-terminal residue" evidence="1">
    <location>
        <position position="1"/>
    </location>
</feature>
<dbReference type="Proteomes" id="UP000789901">
    <property type="component" value="Unassembled WGS sequence"/>
</dbReference>
<comment type="caution">
    <text evidence="1">The sequence shown here is derived from an EMBL/GenBank/DDBJ whole genome shotgun (WGS) entry which is preliminary data.</text>
</comment>
<reference evidence="1 2" key="1">
    <citation type="submission" date="2021-06" db="EMBL/GenBank/DDBJ databases">
        <authorList>
            <person name="Kallberg Y."/>
            <person name="Tangrot J."/>
            <person name="Rosling A."/>
        </authorList>
    </citation>
    <scope>NUCLEOTIDE SEQUENCE [LARGE SCALE GENOMIC DNA]</scope>
    <source>
        <strain evidence="1 2">120-4 pot B 10/14</strain>
    </source>
</reference>
<keyword evidence="2" id="KW-1185">Reference proteome</keyword>
<evidence type="ECO:0000313" key="2">
    <source>
        <dbReference type="Proteomes" id="UP000789901"/>
    </source>
</evidence>
<name>A0ABN7WAZ4_GIGMA</name>